<protein>
    <recommendedName>
        <fullName evidence="1">diguanylate cyclase</fullName>
        <ecNumber evidence="1">2.7.7.65</ecNumber>
    </recommendedName>
</protein>
<feature type="transmembrane region" description="Helical" evidence="3">
    <location>
        <begin position="80"/>
        <end position="98"/>
    </location>
</feature>
<feature type="transmembrane region" description="Helical" evidence="3">
    <location>
        <begin position="171"/>
        <end position="191"/>
    </location>
</feature>
<evidence type="ECO:0000259" key="4">
    <source>
        <dbReference type="PROSITE" id="PS50887"/>
    </source>
</evidence>
<dbReference type="Pfam" id="PF00990">
    <property type="entry name" value="GGDEF"/>
    <property type="match status" value="1"/>
</dbReference>
<dbReference type="AlphaFoldDB" id="A0A9W7KPN0"/>
<dbReference type="CDD" id="cd01949">
    <property type="entry name" value="GGDEF"/>
    <property type="match status" value="1"/>
</dbReference>
<dbReference type="InterPro" id="IPR029787">
    <property type="entry name" value="Nucleotide_cyclase"/>
</dbReference>
<dbReference type="Proteomes" id="UP000480854">
    <property type="component" value="Unassembled WGS sequence"/>
</dbReference>
<feature type="transmembrane region" description="Helical" evidence="3">
    <location>
        <begin position="53"/>
        <end position="74"/>
    </location>
</feature>
<proteinExistence type="predicted"/>
<dbReference type="OrthoDB" id="9812260at2"/>
<dbReference type="FunFam" id="3.30.70.270:FF:000001">
    <property type="entry name" value="Diguanylate cyclase domain protein"/>
    <property type="match status" value="1"/>
</dbReference>
<gene>
    <name evidence="5" type="ORF">DS843_25425</name>
</gene>
<dbReference type="GO" id="GO:0043709">
    <property type="term" value="P:cell adhesion involved in single-species biofilm formation"/>
    <property type="evidence" value="ECO:0007669"/>
    <property type="project" value="TreeGrafter"/>
</dbReference>
<dbReference type="SUPFAM" id="SSF55073">
    <property type="entry name" value="Nucleotide cyclase"/>
    <property type="match status" value="1"/>
</dbReference>
<feature type="transmembrane region" description="Helical" evidence="3">
    <location>
        <begin position="203"/>
        <end position="223"/>
    </location>
</feature>
<feature type="transmembrane region" description="Helical" evidence="3">
    <location>
        <begin position="134"/>
        <end position="151"/>
    </location>
</feature>
<dbReference type="PANTHER" id="PTHR45138">
    <property type="entry name" value="REGULATORY COMPONENTS OF SENSORY TRANSDUCTION SYSTEM"/>
    <property type="match status" value="1"/>
</dbReference>
<accession>A0A9W7KPN0</accession>
<reference evidence="5 6" key="1">
    <citation type="submission" date="2018-07" db="EMBL/GenBank/DDBJ databases">
        <title>Genome sequence of Azospirillum sp. ATCC 49961.</title>
        <authorList>
            <person name="Sant'Anna F.H."/>
            <person name="Baldani J.I."/>
            <person name="Zilli J.E."/>
            <person name="Reis V.M."/>
            <person name="Hartmann A."/>
            <person name="Cruz L."/>
            <person name="de Souza E.M."/>
            <person name="de Oliveira Pedrosa F."/>
            <person name="Passaglia L.M.P."/>
        </authorList>
    </citation>
    <scope>NUCLEOTIDE SEQUENCE [LARGE SCALE GENOMIC DNA]</scope>
    <source>
        <strain evidence="5 6">ATCC 49961</strain>
    </source>
</reference>
<dbReference type="Gene3D" id="3.30.70.270">
    <property type="match status" value="1"/>
</dbReference>
<dbReference type="PANTHER" id="PTHR45138:SF9">
    <property type="entry name" value="DIGUANYLATE CYCLASE DGCM-RELATED"/>
    <property type="match status" value="1"/>
</dbReference>
<name>A0A9W7KPN0_9PROT</name>
<dbReference type="SMART" id="SM00267">
    <property type="entry name" value="GGDEF"/>
    <property type="match status" value="1"/>
</dbReference>
<dbReference type="EC" id="2.7.7.65" evidence="1"/>
<organism evidence="5 6">
    <name type="scientific">Roseomonas genomospecies 6</name>
    <dbReference type="NCBI Taxonomy" id="214106"/>
    <lineage>
        <taxon>Bacteria</taxon>
        <taxon>Pseudomonadati</taxon>
        <taxon>Pseudomonadota</taxon>
        <taxon>Alphaproteobacteria</taxon>
        <taxon>Acetobacterales</taxon>
        <taxon>Roseomonadaceae</taxon>
        <taxon>Roseomonas</taxon>
    </lineage>
</organism>
<evidence type="ECO:0000256" key="2">
    <source>
        <dbReference type="ARBA" id="ARBA00034247"/>
    </source>
</evidence>
<dbReference type="PROSITE" id="PS50887">
    <property type="entry name" value="GGDEF"/>
    <property type="match status" value="1"/>
</dbReference>
<dbReference type="GO" id="GO:1902201">
    <property type="term" value="P:negative regulation of bacterial-type flagellum-dependent cell motility"/>
    <property type="evidence" value="ECO:0007669"/>
    <property type="project" value="TreeGrafter"/>
</dbReference>
<keyword evidence="3" id="KW-0472">Membrane</keyword>
<feature type="transmembrane region" description="Helical" evidence="3">
    <location>
        <begin position="110"/>
        <end position="128"/>
    </location>
</feature>
<sequence>MGAKTPIRLPSPPPDMMLDTRTLVVALVGICLLLTAAAFLAWRVHRHITALTYWAAGALSGACGLALIALYGVWPAALVVPLANALVASTYVLNWAGVRSFAGRPIPWRRGLAVLAAMTAGNIWFVAIDNDVTARILIASTGFCGLSLLTAQELWRMEPADRFRRARRVTAMVFILHALFVAGRAVLTVWSEPVDSVLDSDPVQSASFLETILAVTAWGYGFLSMTSERLQADLDRIATIDPLTGAYNRRAFMTYAERELARSQRHGTPLTLLLLDLDRFKRVNDTFGHLAGDALLRRFSEIVVARLRRTDLFGRYGGEEFCVLLPDTDHRGAAALAEALRRDVAARLLPFQGHEIAASVSIGIAACRSGEVLDAALAAADQALYRAKRNGRNQVMIAEAAD</sequence>
<keyword evidence="3" id="KW-1133">Transmembrane helix</keyword>
<dbReference type="GO" id="GO:0052621">
    <property type="term" value="F:diguanylate cyclase activity"/>
    <property type="evidence" value="ECO:0007669"/>
    <property type="project" value="UniProtKB-EC"/>
</dbReference>
<dbReference type="NCBIfam" id="TIGR00254">
    <property type="entry name" value="GGDEF"/>
    <property type="match status" value="1"/>
</dbReference>
<dbReference type="InterPro" id="IPR050469">
    <property type="entry name" value="Diguanylate_Cyclase"/>
</dbReference>
<evidence type="ECO:0000313" key="6">
    <source>
        <dbReference type="Proteomes" id="UP000480854"/>
    </source>
</evidence>
<feature type="transmembrane region" description="Helical" evidence="3">
    <location>
        <begin position="20"/>
        <end position="41"/>
    </location>
</feature>
<evidence type="ECO:0000256" key="1">
    <source>
        <dbReference type="ARBA" id="ARBA00012528"/>
    </source>
</evidence>
<dbReference type="GO" id="GO:0005886">
    <property type="term" value="C:plasma membrane"/>
    <property type="evidence" value="ECO:0007669"/>
    <property type="project" value="TreeGrafter"/>
</dbReference>
<keyword evidence="3" id="KW-0812">Transmembrane</keyword>
<comment type="caution">
    <text evidence="5">The sequence shown here is derived from an EMBL/GenBank/DDBJ whole genome shotgun (WGS) entry which is preliminary data.</text>
</comment>
<feature type="domain" description="GGDEF" evidence="4">
    <location>
        <begin position="268"/>
        <end position="400"/>
    </location>
</feature>
<keyword evidence="6" id="KW-1185">Reference proteome</keyword>
<comment type="catalytic activity">
    <reaction evidence="2">
        <text>2 GTP = 3',3'-c-di-GMP + 2 diphosphate</text>
        <dbReference type="Rhea" id="RHEA:24898"/>
        <dbReference type="ChEBI" id="CHEBI:33019"/>
        <dbReference type="ChEBI" id="CHEBI:37565"/>
        <dbReference type="ChEBI" id="CHEBI:58805"/>
        <dbReference type="EC" id="2.7.7.65"/>
    </reaction>
</comment>
<dbReference type="InterPro" id="IPR000160">
    <property type="entry name" value="GGDEF_dom"/>
</dbReference>
<dbReference type="EMBL" id="QOKW01000029">
    <property type="protein sequence ID" value="KAA0676865.1"/>
    <property type="molecule type" value="Genomic_DNA"/>
</dbReference>
<evidence type="ECO:0000256" key="3">
    <source>
        <dbReference type="SAM" id="Phobius"/>
    </source>
</evidence>
<evidence type="ECO:0000313" key="5">
    <source>
        <dbReference type="EMBL" id="KAA0676865.1"/>
    </source>
</evidence>
<dbReference type="InterPro" id="IPR043128">
    <property type="entry name" value="Rev_trsase/Diguanyl_cyclase"/>
</dbReference>